<evidence type="ECO:0000313" key="2">
    <source>
        <dbReference type="EMBL" id="KAJ1205821.1"/>
    </source>
</evidence>
<evidence type="ECO:0008006" key="4">
    <source>
        <dbReference type="Google" id="ProtNLM"/>
    </source>
</evidence>
<proteinExistence type="predicted"/>
<evidence type="ECO:0000256" key="1">
    <source>
        <dbReference type="SAM" id="MobiDB-lite"/>
    </source>
</evidence>
<dbReference type="Proteomes" id="UP001066276">
    <property type="component" value="Chromosome 1_2"/>
</dbReference>
<dbReference type="EMBL" id="JANPWB010000002">
    <property type="protein sequence ID" value="KAJ1205821.1"/>
    <property type="molecule type" value="Genomic_DNA"/>
</dbReference>
<feature type="compositionally biased region" description="Polar residues" evidence="1">
    <location>
        <begin position="103"/>
        <end position="117"/>
    </location>
</feature>
<sequence>MSSRVRKMGKTDKNQAKLQFDRRSSSGPAGDGEELGSERGAYTPSDEEQDLRQILPATQHSLTQIDGKIDSLSYRMDRMTEHLDKHAESLDQSERRVSEVEDGQTQLTTSHVKLNRS</sequence>
<dbReference type="AlphaFoldDB" id="A0AAV7VYL7"/>
<feature type="region of interest" description="Disordered" evidence="1">
    <location>
        <begin position="1"/>
        <end position="59"/>
    </location>
</feature>
<keyword evidence="3" id="KW-1185">Reference proteome</keyword>
<evidence type="ECO:0000313" key="3">
    <source>
        <dbReference type="Proteomes" id="UP001066276"/>
    </source>
</evidence>
<protein>
    <recommendedName>
        <fullName evidence="4">t-SNARE coiled-coil homology domain-containing protein</fullName>
    </recommendedName>
</protein>
<comment type="caution">
    <text evidence="2">The sequence shown here is derived from an EMBL/GenBank/DDBJ whole genome shotgun (WGS) entry which is preliminary data.</text>
</comment>
<accession>A0AAV7VYL7</accession>
<feature type="compositionally biased region" description="Basic and acidic residues" evidence="1">
    <location>
        <begin position="9"/>
        <end position="24"/>
    </location>
</feature>
<feature type="region of interest" description="Disordered" evidence="1">
    <location>
        <begin position="86"/>
        <end position="117"/>
    </location>
</feature>
<feature type="compositionally biased region" description="Basic and acidic residues" evidence="1">
    <location>
        <begin position="86"/>
        <end position="99"/>
    </location>
</feature>
<reference evidence="2" key="1">
    <citation type="journal article" date="2022" name="bioRxiv">
        <title>Sequencing and chromosome-scale assembly of the giantPleurodeles waltlgenome.</title>
        <authorList>
            <person name="Brown T."/>
            <person name="Elewa A."/>
            <person name="Iarovenko S."/>
            <person name="Subramanian E."/>
            <person name="Araus A.J."/>
            <person name="Petzold A."/>
            <person name="Susuki M."/>
            <person name="Suzuki K.-i.T."/>
            <person name="Hayashi T."/>
            <person name="Toyoda A."/>
            <person name="Oliveira C."/>
            <person name="Osipova E."/>
            <person name="Leigh N.D."/>
            <person name="Simon A."/>
            <person name="Yun M.H."/>
        </authorList>
    </citation>
    <scope>NUCLEOTIDE SEQUENCE</scope>
    <source>
        <strain evidence="2">20211129_DDA</strain>
        <tissue evidence="2">Liver</tissue>
    </source>
</reference>
<organism evidence="2 3">
    <name type="scientific">Pleurodeles waltl</name>
    <name type="common">Iberian ribbed newt</name>
    <dbReference type="NCBI Taxonomy" id="8319"/>
    <lineage>
        <taxon>Eukaryota</taxon>
        <taxon>Metazoa</taxon>
        <taxon>Chordata</taxon>
        <taxon>Craniata</taxon>
        <taxon>Vertebrata</taxon>
        <taxon>Euteleostomi</taxon>
        <taxon>Amphibia</taxon>
        <taxon>Batrachia</taxon>
        <taxon>Caudata</taxon>
        <taxon>Salamandroidea</taxon>
        <taxon>Salamandridae</taxon>
        <taxon>Pleurodelinae</taxon>
        <taxon>Pleurodeles</taxon>
    </lineage>
</organism>
<name>A0AAV7VYL7_PLEWA</name>
<gene>
    <name evidence="2" type="ORF">NDU88_001247</name>
</gene>